<evidence type="ECO:0000313" key="2">
    <source>
        <dbReference type="EMBL" id="CAD1824313.1"/>
    </source>
</evidence>
<dbReference type="AlphaFoldDB" id="A0A6V7P0D9"/>
<keyword evidence="1" id="KW-0812">Transmembrane</keyword>
<dbReference type="PANTHER" id="PTHR35288:SF1">
    <property type="entry name" value="TAIL FIBER"/>
    <property type="match status" value="1"/>
</dbReference>
<dbReference type="EMBL" id="LR862143">
    <property type="protein sequence ID" value="CAD1824313.1"/>
    <property type="molecule type" value="Genomic_DNA"/>
</dbReference>
<protein>
    <submittedName>
        <fullName evidence="2">Uncharacterized protein</fullName>
    </submittedName>
</protein>
<organism evidence="2">
    <name type="scientific">Ananas comosus var. bracteatus</name>
    <name type="common">red pineapple</name>
    <dbReference type="NCBI Taxonomy" id="296719"/>
    <lineage>
        <taxon>Eukaryota</taxon>
        <taxon>Viridiplantae</taxon>
        <taxon>Streptophyta</taxon>
        <taxon>Embryophyta</taxon>
        <taxon>Tracheophyta</taxon>
        <taxon>Spermatophyta</taxon>
        <taxon>Magnoliopsida</taxon>
        <taxon>Liliopsida</taxon>
        <taxon>Poales</taxon>
        <taxon>Bromeliaceae</taxon>
        <taxon>Bromelioideae</taxon>
        <taxon>Ananas</taxon>
    </lineage>
</organism>
<evidence type="ECO:0000256" key="1">
    <source>
        <dbReference type="SAM" id="Phobius"/>
    </source>
</evidence>
<accession>A0A6V7P0D9</accession>
<reference evidence="2" key="1">
    <citation type="submission" date="2020-07" db="EMBL/GenBank/DDBJ databases">
        <authorList>
            <person name="Lin J."/>
        </authorList>
    </citation>
    <scope>NUCLEOTIDE SEQUENCE</scope>
</reference>
<sequence length="211" mass="22683">MAPAAASSQRLTSRRISYYASLIYFVIIIFQVPLFRVPCRSGMCTTPIQVTSSQLIANEIFPPAVVKALLYPGAVASSLVTNMTLPSWSNLLHMYNLTESKNASALLDLQRLEILAGSYFCVAGALVGVVNPGRMTLFGTLLVVWGLVKEGILGKPANTDPAKAVYVYPTILIALICAFSPITYSIKKAARSTQPVSVAKPLKSSAKSKLK</sequence>
<feature type="transmembrane region" description="Helical" evidence="1">
    <location>
        <begin position="165"/>
        <end position="184"/>
    </location>
</feature>
<proteinExistence type="predicted"/>
<feature type="transmembrane region" description="Helical" evidence="1">
    <location>
        <begin position="119"/>
        <end position="145"/>
    </location>
</feature>
<keyword evidence="1" id="KW-0472">Membrane</keyword>
<dbReference type="PANTHER" id="PTHR35288">
    <property type="entry name" value="TAIL FIBER"/>
    <property type="match status" value="1"/>
</dbReference>
<keyword evidence="1" id="KW-1133">Transmembrane helix</keyword>
<name>A0A6V7P0D9_ANACO</name>
<feature type="transmembrane region" description="Helical" evidence="1">
    <location>
        <begin position="16"/>
        <end position="35"/>
    </location>
</feature>
<gene>
    <name evidence="2" type="ORF">CB5_LOCUS7524</name>
</gene>